<feature type="transmembrane region" description="Helical" evidence="1">
    <location>
        <begin position="49"/>
        <end position="66"/>
    </location>
</feature>
<feature type="transmembrane region" description="Helical" evidence="1">
    <location>
        <begin position="12"/>
        <end position="29"/>
    </location>
</feature>
<dbReference type="GO" id="GO:0004803">
    <property type="term" value="F:transposase activity"/>
    <property type="evidence" value="ECO:0007669"/>
    <property type="project" value="InterPro"/>
</dbReference>
<keyword evidence="1" id="KW-0812">Transmembrane</keyword>
<evidence type="ECO:0000313" key="2">
    <source>
        <dbReference type="EMBL" id="STY66277.1"/>
    </source>
</evidence>
<dbReference type="AlphaFoldDB" id="A0A378NEI3"/>
<sequence>MSRKYKFYEKSGAYFVSFATVYWIDLFIREDYFQTIIQSLNYCRKQKGMIFYMATALCQAIFIYYFKQKTKTRQI</sequence>
<dbReference type="Proteomes" id="UP000254031">
    <property type="component" value="Unassembled WGS sequence"/>
</dbReference>
<keyword evidence="1" id="KW-0472">Membrane</keyword>
<name>A0A378NEI3_MANHA</name>
<accession>A0A378NEI3</accession>
<dbReference type="SUPFAM" id="SSF143422">
    <property type="entry name" value="Transposase IS200-like"/>
    <property type="match status" value="1"/>
</dbReference>
<dbReference type="GO" id="GO:0006313">
    <property type="term" value="P:DNA transposition"/>
    <property type="evidence" value="ECO:0007669"/>
    <property type="project" value="InterPro"/>
</dbReference>
<reference evidence="2 3" key="1">
    <citation type="submission" date="2018-06" db="EMBL/GenBank/DDBJ databases">
        <authorList>
            <consortium name="Pathogen Informatics"/>
            <person name="Doyle S."/>
        </authorList>
    </citation>
    <scope>NUCLEOTIDE SEQUENCE [LARGE SCALE GENOMIC DNA]</scope>
    <source>
        <strain evidence="2 3">NCTC9380</strain>
    </source>
</reference>
<gene>
    <name evidence="2" type="ORF">NCTC9380_01570</name>
</gene>
<evidence type="ECO:0000313" key="3">
    <source>
        <dbReference type="Proteomes" id="UP000254031"/>
    </source>
</evidence>
<dbReference type="EMBL" id="UGPL01000006">
    <property type="protein sequence ID" value="STY66277.1"/>
    <property type="molecule type" value="Genomic_DNA"/>
</dbReference>
<evidence type="ECO:0000256" key="1">
    <source>
        <dbReference type="SAM" id="Phobius"/>
    </source>
</evidence>
<dbReference type="InterPro" id="IPR036515">
    <property type="entry name" value="Transposase_17_sf"/>
</dbReference>
<keyword evidence="1" id="KW-1133">Transmembrane helix</keyword>
<proteinExistence type="predicted"/>
<organism evidence="2 3">
    <name type="scientific">Mannheimia haemolytica</name>
    <name type="common">Pasteurella haemolytica</name>
    <dbReference type="NCBI Taxonomy" id="75985"/>
    <lineage>
        <taxon>Bacteria</taxon>
        <taxon>Pseudomonadati</taxon>
        <taxon>Pseudomonadota</taxon>
        <taxon>Gammaproteobacteria</taxon>
        <taxon>Pasteurellales</taxon>
        <taxon>Pasteurellaceae</taxon>
        <taxon>Mannheimia</taxon>
    </lineage>
</organism>
<protein>
    <submittedName>
        <fullName evidence="2">Uncharacterized protein</fullName>
    </submittedName>
</protein>
<dbReference type="GO" id="GO:0003677">
    <property type="term" value="F:DNA binding"/>
    <property type="evidence" value="ECO:0007669"/>
    <property type="project" value="InterPro"/>
</dbReference>